<dbReference type="GO" id="GO:0005737">
    <property type="term" value="C:cytoplasm"/>
    <property type="evidence" value="ECO:0007669"/>
    <property type="project" value="UniProtKB-SubCell"/>
</dbReference>
<keyword evidence="11" id="KW-0418">Kinase</keyword>
<evidence type="ECO:0000259" key="17">
    <source>
        <dbReference type="PROSITE" id="PS50011"/>
    </source>
</evidence>
<dbReference type="OrthoDB" id="410920at2759"/>
<dbReference type="InterPro" id="IPR000719">
    <property type="entry name" value="Prot_kinase_dom"/>
</dbReference>
<comment type="subcellular location">
    <subcellularLocation>
        <location evidence="3">Cytoplasm</location>
    </subcellularLocation>
    <subcellularLocation>
        <location evidence="2">Nucleus</location>
    </subcellularLocation>
</comment>
<evidence type="ECO:0000256" key="7">
    <source>
        <dbReference type="ARBA" id="ARBA00022490"/>
    </source>
</evidence>
<evidence type="ECO:0000256" key="14">
    <source>
        <dbReference type="ARBA" id="ARBA00047899"/>
    </source>
</evidence>
<keyword evidence="10" id="KW-0547">Nucleotide-binding</keyword>
<dbReference type="AlphaFoldDB" id="R7TWR6"/>
<dbReference type="PROSITE" id="PS50011">
    <property type="entry name" value="PROTEIN_KINASE_DOM"/>
    <property type="match status" value="1"/>
</dbReference>
<dbReference type="GO" id="GO:0005634">
    <property type="term" value="C:nucleus"/>
    <property type="evidence" value="ECO:0007669"/>
    <property type="project" value="UniProtKB-SubCell"/>
</dbReference>
<feature type="domain" description="Protein kinase" evidence="17">
    <location>
        <begin position="66"/>
        <end position="362"/>
    </location>
</feature>
<evidence type="ECO:0000256" key="6">
    <source>
        <dbReference type="ARBA" id="ARBA00016813"/>
    </source>
</evidence>
<dbReference type="GO" id="GO:0005524">
    <property type="term" value="F:ATP binding"/>
    <property type="evidence" value="ECO:0007669"/>
    <property type="project" value="UniProtKB-KW"/>
</dbReference>
<sequence>MDGDPSTTPPRPALEDNLLVPQRPPKRRLCTDGLTASMVKKRVRAKKQRDSSPPRRLVPLRRAGPYLIGPTLGHSPVPIVVQCLARKEGTDDFFTLKILSLKQDLKQESQEDRQGKMLLHTEYSLLSLLHGLDGVVHHHGLFKDEGLEEHVLGHGQTQFTGRLKPRLVLVLDCLVDHEFSAHYKNFINLQHYVIKEKKLTEREAIIIFFDIVRVVERLHQRNIVHRDLKLGNMVLNKRTRRVTITNFCLGKHLISENDLLTNQRGSPAYISPDVLSDRPYLGKPSDMWAMGVVLYTMLYGRFPFYDSAPHELFRKIKSADYALPKDGRVSDDTSNLIRRLLVLDPAKRMTASQVLDNLRSFIATWQSMTFLGTPSQVVPEIDNDKTEDTKASSFKPVGTSDLENILRLQSDGGEIMPVAVKMSSIPARAPGVAPRIRNLNRDAQPLRPQEVMQLRHLLQ</sequence>
<evidence type="ECO:0000256" key="13">
    <source>
        <dbReference type="ARBA" id="ARBA00023242"/>
    </source>
</evidence>
<evidence type="ECO:0000256" key="2">
    <source>
        <dbReference type="ARBA" id="ARBA00004123"/>
    </source>
</evidence>
<dbReference type="EMBL" id="KB309137">
    <property type="protein sequence ID" value="ELT95415.1"/>
    <property type="molecule type" value="Genomic_DNA"/>
</dbReference>
<comment type="catalytic activity">
    <reaction evidence="15">
        <text>L-seryl-[protein] + ATP = O-phospho-L-seryl-[protein] + ADP + H(+)</text>
        <dbReference type="Rhea" id="RHEA:17989"/>
        <dbReference type="Rhea" id="RHEA-COMP:9863"/>
        <dbReference type="Rhea" id="RHEA-COMP:11604"/>
        <dbReference type="ChEBI" id="CHEBI:15378"/>
        <dbReference type="ChEBI" id="CHEBI:29999"/>
        <dbReference type="ChEBI" id="CHEBI:30616"/>
        <dbReference type="ChEBI" id="CHEBI:83421"/>
        <dbReference type="ChEBI" id="CHEBI:456216"/>
        <dbReference type="EC" id="2.7.11.1"/>
    </reaction>
</comment>
<evidence type="ECO:0000256" key="3">
    <source>
        <dbReference type="ARBA" id="ARBA00004496"/>
    </source>
</evidence>
<dbReference type="Gene3D" id="1.10.510.10">
    <property type="entry name" value="Transferase(Phosphotransferase) domain 1"/>
    <property type="match status" value="1"/>
</dbReference>
<reference evidence="20" key="1">
    <citation type="submission" date="2012-12" db="EMBL/GenBank/DDBJ databases">
        <authorList>
            <person name="Hellsten U."/>
            <person name="Grimwood J."/>
            <person name="Chapman J.A."/>
            <person name="Shapiro H."/>
            <person name="Aerts A."/>
            <person name="Otillar R.P."/>
            <person name="Terry A.Y."/>
            <person name="Boore J.L."/>
            <person name="Simakov O."/>
            <person name="Marletaz F."/>
            <person name="Cho S.-J."/>
            <person name="Edsinger-Gonzales E."/>
            <person name="Havlak P."/>
            <person name="Kuo D.-H."/>
            <person name="Larsson T."/>
            <person name="Lv J."/>
            <person name="Arendt D."/>
            <person name="Savage R."/>
            <person name="Osoegawa K."/>
            <person name="de Jong P."/>
            <person name="Lindberg D.R."/>
            <person name="Seaver E.C."/>
            <person name="Weisblat D.A."/>
            <person name="Putnam N.H."/>
            <person name="Grigoriev I.V."/>
            <person name="Rokhsar D.S."/>
        </authorList>
    </citation>
    <scope>NUCLEOTIDE SEQUENCE</scope>
    <source>
        <strain evidence="20">I ESC-2004</strain>
    </source>
</reference>
<evidence type="ECO:0000313" key="19">
    <source>
        <dbReference type="EnsemblMetazoa" id="CapteP226259"/>
    </source>
</evidence>
<keyword evidence="20" id="KW-1185">Reference proteome</keyword>
<dbReference type="SMART" id="SM00220">
    <property type="entry name" value="S_TKc"/>
    <property type="match status" value="1"/>
</dbReference>
<gene>
    <name evidence="18" type="ORF">CAPTEDRAFT_226259</name>
</gene>
<evidence type="ECO:0000313" key="20">
    <source>
        <dbReference type="Proteomes" id="UP000014760"/>
    </source>
</evidence>
<evidence type="ECO:0000256" key="9">
    <source>
        <dbReference type="ARBA" id="ARBA00022679"/>
    </source>
</evidence>
<evidence type="ECO:0000256" key="16">
    <source>
        <dbReference type="SAM" id="MobiDB-lite"/>
    </source>
</evidence>
<dbReference type="InterPro" id="IPR024236">
    <property type="entry name" value="Ser/Thr_kinase_40"/>
</dbReference>
<evidence type="ECO:0000256" key="10">
    <source>
        <dbReference type="ARBA" id="ARBA00022741"/>
    </source>
</evidence>
<dbReference type="InterPro" id="IPR024104">
    <property type="entry name" value="Tribbles/Ser_Thr_kinase_40"/>
</dbReference>
<dbReference type="SUPFAM" id="SSF56112">
    <property type="entry name" value="Protein kinase-like (PK-like)"/>
    <property type="match status" value="1"/>
</dbReference>
<reference evidence="19" key="3">
    <citation type="submission" date="2015-06" db="UniProtKB">
        <authorList>
            <consortium name="EnsemblMetazoa"/>
        </authorList>
    </citation>
    <scope>IDENTIFICATION</scope>
</reference>
<comment type="function">
    <text evidence="1">May be a negative regulator of NF-kappa-B and p53-mediated gene transcription.</text>
</comment>
<protein>
    <recommendedName>
        <fullName evidence="6">Serine/threonine-protein kinase 40</fullName>
        <ecNumber evidence="5">2.7.11.1</ecNumber>
    </recommendedName>
</protein>
<evidence type="ECO:0000256" key="8">
    <source>
        <dbReference type="ARBA" id="ARBA00022527"/>
    </source>
</evidence>
<reference evidence="18 20" key="2">
    <citation type="journal article" date="2013" name="Nature">
        <title>Insights into bilaterian evolution from three spiralian genomes.</title>
        <authorList>
            <person name="Simakov O."/>
            <person name="Marletaz F."/>
            <person name="Cho S.J."/>
            <person name="Edsinger-Gonzales E."/>
            <person name="Havlak P."/>
            <person name="Hellsten U."/>
            <person name="Kuo D.H."/>
            <person name="Larsson T."/>
            <person name="Lv J."/>
            <person name="Arendt D."/>
            <person name="Savage R."/>
            <person name="Osoegawa K."/>
            <person name="de Jong P."/>
            <person name="Grimwood J."/>
            <person name="Chapman J.A."/>
            <person name="Shapiro H."/>
            <person name="Aerts A."/>
            <person name="Otillar R.P."/>
            <person name="Terry A.Y."/>
            <person name="Boore J.L."/>
            <person name="Grigoriev I.V."/>
            <person name="Lindberg D.R."/>
            <person name="Seaver E.C."/>
            <person name="Weisblat D.A."/>
            <person name="Putnam N.H."/>
            <person name="Rokhsar D.S."/>
        </authorList>
    </citation>
    <scope>NUCLEOTIDE SEQUENCE</scope>
    <source>
        <strain evidence="18 20">I ESC-2004</strain>
    </source>
</reference>
<keyword evidence="8" id="KW-0723">Serine/threonine-protein kinase</keyword>
<accession>R7TWR6</accession>
<evidence type="ECO:0000256" key="11">
    <source>
        <dbReference type="ARBA" id="ARBA00022777"/>
    </source>
</evidence>
<dbReference type="HOGENOM" id="CLU_035107_0_0_1"/>
<dbReference type="EMBL" id="AMQN01002407">
    <property type="status" value="NOT_ANNOTATED_CDS"/>
    <property type="molecule type" value="Genomic_DNA"/>
</dbReference>
<dbReference type="EC" id="2.7.11.1" evidence="5"/>
<evidence type="ECO:0000256" key="4">
    <source>
        <dbReference type="ARBA" id="ARBA00006692"/>
    </source>
</evidence>
<keyword evidence="9" id="KW-0808">Transferase</keyword>
<evidence type="ECO:0000313" key="18">
    <source>
        <dbReference type="EMBL" id="ELT95415.1"/>
    </source>
</evidence>
<dbReference type="Proteomes" id="UP000014760">
    <property type="component" value="Unassembled WGS sequence"/>
</dbReference>
<comment type="similarity">
    <text evidence="4">Belongs to the protein kinase superfamily. CAMK Ser/Thr protein kinase family.</text>
</comment>
<dbReference type="Pfam" id="PF00069">
    <property type="entry name" value="Pkinase"/>
    <property type="match status" value="1"/>
</dbReference>
<dbReference type="STRING" id="283909.R7TWR6"/>
<proteinExistence type="inferred from homology"/>
<dbReference type="PROSITE" id="PS00108">
    <property type="entry name" value="PROTEIN_KINASE_ST"/>
    <property type="match status" value="1"/>
</dbReference>
<dbReference type="InterPro" id="IPR011009">
    <property type="entry name" value="Kinase-like_dom_sf"/>
</dbReference>
<dbReference type="PANTHER" id="PTHR22961">
    <property type="entry name" value="SER/THR PROTEIN KINASE-TRB"/>
    <property type="match status" value="1"/>
</dbReference>
<evidence type="ECO:0000256" key="15">
    <source>
        <dbReference type="ARBA" id="ARBA00048679"/>
    </source>
</evidence>
<dbReference type="InterPro" id="IPR008271">
    <property type="entry name" value="Ser/Thr_kinase_AS"/>
</dbReference>
<keyword evidence="13" id="KW-0539">Nucleus</keyword>
<comment type="catalytic activity">
    <reaction evidence="14">
        <text>L-threonyl-[protein] + ATP = O-phospho-L-threonyl-[protein] + ADP + H(+)</text>
        <dbReference type="Rhea" id="RHEA:46608"/>
        <dbReference type="Rhea" id="RHEA-COMP:11060"/>
        <dbReference type="Rhea" id="RHEA-COMP:11605"/>
        <dbReference type="ChEBI" id="CHEBI:15378"/>
        <dbReference type="ChEBI" id="CHEBI:30013"/>
        <dbReference type="ChEBI" id="CHEBI:30616"/>
        <dbReference type="ChEBI" id="CHEBI:61977"/>
        <dbReference type="ChEBI" id="CHEBI:456216"/>
        <dbReference type="EC" id="2.7.11.1"/>
    </reaction>
</comment>
<evidence type="ECO:0000256" key="12">
    <source>
        <dbReference type="ARBA" id="ARBA00022840"/>
    </source>
</evidence>
<dbReference type="EnsemblMetazoa" id="CapteT226259">
    <property type="protein sequence ID" value="CapteP226259"/>
    <property type="gene ID" value="CapteG226259"/>
</dbReference>
<dbReference type="OMA" id="HGIFKDR"/>
<dbReference type="CDD" id="cd13974">
    <property type="entry name" value="STKc_SHIK"/>
    <property type="match status" value="1"/>
</dbReference>
<organism evidence="18">
    <name type="scientific">Capitella teleta</name>
    <name type="common">Polychaete worm</name>
    <dbReference type="NCBI Taxonomy" id="283909"/>
    <lineage>
        <taxon>Eukaryota</taxon>
        <taxon>Metazoa</taxon>
        <taxon>Spiralia</taxon>
        <taxon>Lophotrochozoa</taxon>
        <taxon>Annelida</taxon>
        <taxon>Polychaeta</taxon>
        <taxon>Sedentaria</taxon>
        <taxon>Scolecida</taxon>
        <taxon>Capitellidae</taxon>
        <taxon>Capitella</taxon>
    </lineage>
</organism>
<dbReference type="GO" id="GO:0004674">
    <property type="term" value="F:protein serine/threonine kinase activity"/>
    <property type="evidence" value="ECO:0007669"/>
    <property type="project" value="UniProtKB-KW"/>
</dbReference>
<name>R7TWR6_CAPTE</name>
<keyword evidence="7" id="KW-0963">Cytoplasm</keyword>
<evidence type="ECO:0000256" key="5">
    <source>
        <dbReference type="ARBA" id="ARBA00012513"/>
    </source>
</evidence>
<evidence type="ECO:0000256" key="1">
    <source>
        <dbReference type="ARBA" id="ARBA00003412"/>
    </source>
</evidence>
<dbReference type="PANTHER" id="PTHR22961:SF16">
    <property type="entry name" value="SERINE_THREONINE-PROTEIN KINASE 40"/>
    <property type="match status" value="1"/>
</dbReference>
<keyword evidence="12" id="KW-0067">ATP-binding</keyword>
<feature type="region of interest" description="Disordered" evidence="16">
    <location>
        <begin position="1"/>
        <end position="30"/>
    </location>
</feature>